<dbReference type="PANTHER" id="PTHR10745:SF8">
    <property type="entry name" value="DNA POLYMERASE SUBUNIT GAMMA-2, MITOCHONDRIAL"/>
    <property type="match status" value="1"/>
</dbReference>
<dbReference type="SUPFAM" id="SSF55681">
    <property type="entry name" value="Class II aaRS and biotin synthetases"/>
    <property type="match status" value="1"/>
</dbReference>
<name>A0A0G1HFD1_9BACT</name>
<dbReference type="InterPro" id="IPR006195">
    <property type="entry name" value="aa-tRNA-synth_II"/>
</dbReference>
<gene>
    <name evidence="9" type="ORF">UW35_C0041G0003</name>
</gene>
<dbReference type="Proteomes" id="UP000033861">
    <property type="component" value="Unassembled WGS sequence"/>
</dbReference>
<dbReference type="GO" id="GO:0005737">
    <property type="term" value="C:cytoplasm"/>
    <property type="evidence" value="ECO:0007669"/>
    <property type="project" value="InterPro"/>
</dbReference>
<dbReference type="EC" id="6.1.1.14" evidence="2"/>
<evidence type="ECO:0000256" key="3">
    <source>
        <dbReference type="ARBA" id="ARBA00022598"/>
    </source>
</evidence>
<proteinExistence type="inferred from homology"/>
<evidence type="ECO:0000256" key="2">
    <source>
        <dbReference type="ARBA" id="ARBA00012829"/>
    </source>
</evidence>
<protein>
    <recommendedName>
        <fullName evidence="2">glycine--tRNA ligase</fullName>
        <ecNumber evidence="2">6.1.1.14</ecNumber>
    </recommendedName>
</protein>
<dbReference type="AlphaFoldDB" id="A0A0G1HFD1"/>
<dbReference type="InterPro" id="IPR002315">
    <property type="entry name" value="tRNA-synt_gly"/>
</dbReference>
<evidence type="ECO:0000256" key="6">
    <source>
        <dbReference type="ARBA" id="ARBA00022917"/>
    </source>
</evidence>
<reference evidence="9 10" key="1">
    <citation type="journal article" date="2015" name="Nature">
        <title>rRNA introns, odd ribosomes, and small enigmatic genomes across a large radiation of phyla.</title>
        <authorList>
            <person name="Brown C.T."/>
            <person name="Hug L.A."/>
            <person name="Thomas B.C."/>
            <person name="Sharon I."/>
            <person name="Castelle C.J."/>
            <person name="Singh A."/>
            <person name="Wilkins M.J."/>
            <person name="Williams K.H."/>
            <person name="Banfield J.F."/>
        </authorList>
    </citation>
    <scope>NUCLEOTIDE SEQUENCE [LARGE SCALE GENOMIC DNA]</scope>
</reference>
<comment type="caution">
    <text evidence="9">The sequence shown here is derived from an EMBL/GenBank/DDBJ whole genome shotgun (WGS) entry which is preliminary data.</text>
</comment>
<evidence type="ECO:0000256" key="4">
    <source>
        <dbReference type="ARBA" id="ARBA00022741"/>
    </source>
</evidence>
<evidence type="ECO:0000313" key="10">
    <source>
        <dbReference type="Proteomes" id="UP000033861"/>
    </source>
</evidence>
<dbReference type="EMBL" id="LCHZ01000041">
    <property type="protein sequence ID" value="KKT45178.1"/>
    <property type="molecule type" value="Genomic_DNA"/>
</dbReference>
<sequence length="726" mass="82207">MADPQLLDKVISLCKRRGFVFPGSEIYGGLANTYDYGPRGTALKRNLANLWWTEFVTKHPENYGLDTSILMSPSVWEASGHTANFTNLMIDCTACHYRTRTDHLIEDNIEGIGNVEGKPTEELDKLIADHKIKCPKCGKSSWTKTRAFNQLFETQVGIITSEKNTVYLRGELAQGMFVDFKQVLDSIHPRLPFGIAQSGKAFRNEITMGKFTFRTLEFDLAEFEYFVKPEEWEKWFDYWKEEMHKFALLVGLSEDKLRWRSHKKEELSHYSSRTEDLEYEFPWGHKEMWGLAYRTDFDLKNHMEKSGVDLRYTDPYTQEKFIPHVIEPTFGLSRLLTIILMNSYSEDKEKGRVVMKFPKALAPVKAAVFPLLGNKEELTGKAKEVLALLAGKIEVEWDDRGNIGKRYFAQDEIGTPYCITVDFQTLEDQPYRKGFHLTSFLNTFNINFVHMKIKSLIPLLIFALILSGCSKKATTTKTTPPAATKILVNELPFGERPFTVLVPHASNRVFTFYTQNADKAKTASLDLEYQSGDLLKGARASLDTPIPNPFVKAIVLGSCSTGGKCTFDSDLKSGTMKFRLDFEGKTEVHVLKGDFTFILGQQNLPDGKVIFEPSRTNLKDNLILVNSLGVPTQVEKEVVLYPIVISAVGNKTVLGTLTINQSGVTEAAIYDGTSFKPLKFTAKENTLTFTLNEKPWTKQVTITRDDQKGAQETLSLYLIGPIVLYK</sequence>
<evidence type="ECO:0000313" key="9">
    <source>
        <dbReference type="EMBL" id="KKT45178.1"/>
    </source>
</evidence>
<accession>A0A0G1HFD1</accession>
<dbReference type="NCBIfam" id="TIGR00389">
    <property type="entry name" value="glyS_dimeric"/>
    <property type="match status" value="1"/>
</dbReference>
<keyword evidence="5" id="KW-0067">ATP-binding</keyword>
<dbReference type="NCBIfam" id="NF003211">
    <property type="entry name" value="PRK04173.1"/>
    <property type="match status" value="1"/>
</dbReference>
<feature type="domain" description="Aminoacyl-transfer RNA synthetases class-II family profile" evidence="8">
    <location>
        <begin position="191"/>
        <end position="370"/>
    </location>
</feature>
<comment type="similarity">
    <text evidence="1">Belongs to the class-II aminoacyl-tRNA synthetase family.</text>
</comment>
<dbReference type="Gene3D" id="3.40.50.800">
    <property type="entry name" value="Anticodon-binding domain"/>
    <property type="match status" value="1"/>
</dbReference>
<dbReference type="GO" id="GO:0004820">
    <property type="term" value="F:glycine-tRNA ligase activity"/>
    <property type="evidence" value="ECO:0007669"/>
    <property type="project" value="UniProtKB-EC"/>
</dbReference>
<dbReference type="PANTHER" id="PTHR10745">
    <property type="entry name" value="GLYCYL-TRNA SYNTHETASE/DNA POLYMERASE SUBUNIT GAMMA-2"/>
    <property type="match status" value="1"/>
</dbReference>
<dbReference type="InterPro" id="IPR027031">
    <property type="entry name" value="Gly-tRNA_synthase/POLG2"/>
</dbReference>
<dbReference type="GO" id="GO:0005524">
    <property type="term" value="F:ATP binding"/>
    <property type="evidence" value="ECO:0007669"/>
    <property type="project" value="UniProtKB-KW"/>
</dbReference>
<dbReference type="InterPro" id="IPR045864">
    <property type="entry name" value="aa-tRNA-synth_II/BPL/LPL"/>
</dbReference>
<dbReference type="PRINTS" id="PR01043">
    <property type="entry name" value="TRNASYNTHGLY"/>
</dbReference>
<evidence type="ECO:0000256" key="1">
    <source>
        <dbReference type="ARBA" id="ARBA00008226"/>
    </source>
</evidence>
<dbReference type="PATRIC" id="fig|1618404.3.peg.820"/>
<keyword evidence="7" id="KW-0030">Aminoacyl-tRNA synthetase</keyword>
<evidence type="ECO:0000256" key="7">
    <source>
        <dbReference type="ARBA" id="ARBA00023146"/>
    </source>
</evidence>
<dbReference type="GO" id="GO:0006426">
    <property type="term" value="P:glycyl-tRNA aminoacylation"/>
    <property type="evidence" value="ECO:0007669"/>
    <property type="project" value="InterPro"/>
</dbReference>
<dbReference type="CDD" id="cd00774">
    <property type="entry name" value="GlyRS-like_core"/>
    <property type="match status" value="1"/>
</dbReference>
<organism evidence="9 10">
    <name type="scientific">Candidatus Collierbacteria bacterium GW2011_GWF2_44_15</name>
    <dbReference type="NCBI Taxonomy" id="1618404"/>
    <lineage>
        <taxon>Bacteria</taxon>
        <taxon>Candidatus Collieribacteriota</taxon>
    </lineage>
</organism>
<dbReference type="STRING" id="1618404.UW35_C0041G0003"/>
<keyword evidence="4" id="KW-0547">Nucleotide-binding</keyword>
<evidence type="ECO:0000256" key="5">
    <source>
        <dbReference type="ARBA" id="ARBA00022840"/>
    </source>
</evidence>
<dbReference type="InterPro" id="IPR004154">
    <property type="entry name" value="Anticodon-bd"/>
</dbReference>
<keyword evidence="3 9" id="KW-0436">Ligase</keyword>
<dbReference type="PROSITE" id="PS50862">
    <property type="entry name" value="AA_TRNA_LIGASE_II"/>
    <property type="match status" value="1"/>
</dbReference>
<dbReference type="SUPFAM" id="SSF52954">
    <property type="entry name" value="Class II aaRS ABD-related"/>
    <property type="match status" value="1"/>
</dbReference>
<evidence type="ECO:0000259" key="8">
    <source>
        <dbReference type="PROSITE" id="PS50862"/>
    </source>
</evidence>
<dbReference type="InterPro" id="IPR033731">
    <property type="entry name" value="GlyRS-like_core"/>
</dbReference>
<dbReference type="InterPro" id="IPR036621">
    <property type="entry name" value="Anticodon-bd_dom_sf"/>
</dbReference>
<dbReference type="Pfam" id="PF03129">
    <property type="entry name" value="HGTP_anticodon"/>
    <property type="match status" value="1"/>
</dbReference>
<keyword evidence="6" id="KW-0648">Protein biosynthesis</keyword>
<dbReference type="Gene3D" id="3.30.930.10">
    <property type="entry name" value="Bira Bifunctional Protein, Domain 2"/>
    <property type="match status" value="1"/>
</dbReference>